<keyword evidence="2" id="KW-0804">Transcription</keyword>
<comment type="caution">
    <text evidence="3">Lacks conserved residue(s) required for the propagation of feature annotation.</text>
</comment>
<organism evidence="5">
    <name type="scientific">Opuntia streptacantha</name>
    <name type="common">Prickly pear cactus</name>
    <name type="synonym">Opuntia cardona</name>
    <dbReference type="NCBI Taxonomy" id="393608"/>
    <lineage>
        <taxon>Eukaryota</taxon>
        <taxon>Viridiplantae</taxon>
        <taxon>Streptophyta</taxon>
        <taxon>Embryophyta</taxon>
        <taxon>Tracheophyta</taxon>
        <taxon>Spermatophyta</taxon>
        <taxon>Magnoliopsida</taxon>
        <taxon>eudicotyledons</taxon>
        <taxon>Gunneridae</taxon>
        <taxon>Pentapetalae</taxon>
        <taxon>Caryophyllales</taxon>
        <taxon>Cactineae</taxon>
        <taxon>Cactaceae</taxon>
        <taxon>Opuntioideae</taxon>
        <taxon>Opuntia</taxon>
    </lineage>
</organism>
<dbReference type="EMBL" id="GISG01184764">
    <property type="protein sequence ID" value="MBA4654768.1"/>
    <property type="molecule type" value="Transcribed_RNA"/>
</dbReference>
<keyword evidence="1" id="KW-0805">Transcription regulation</keyword>
<reference evidence="5" key="2">
    <citation type="submission" date="2020-07" db="EMBL/GenBank/DDBJ databases">
        <authorList>
            <person name="Vera ALvarez R."/>
            <person name="Arias-Moreno D.M."/>
            <person name="Jimenez-Jacinto V."/>
            <person name="Jimenez-Bremont J.F."/>
            <person name="Swaminathan K."/>
            <person name="Moose S.P."/>
            <person name="Guerrero-Gonzalez M.L."/>
            <person name="Marino-Ramirez L."/>
            <person name="Landsman D."/>
            <person name="Rodriguez-Kessler M."/>
            <person name="Delgado-Sanchez P."/>
        </authorList>
    </citation>
    <scope>NUCLEOTIDE SEQUENCE</scope>
    <source>
        <tissue evidence="5">Cladode</tissue>
    </source>
</reference>
<accession>A0A7C9E673</accession>
<evidence type="ECO:0000256" key="2">
    <source>
        <dbReference type="ARBA" id="ARBA00023163"/>
    </source>
</evidence>
<reference evidence="5" key="1">
    <citation type="journal article" date="2013" name="J. Plant Res.">
        <title>Effect of fungi and light on seed germination of three Opuntia species from semiarid lands of central Mexico.</title>
        <authorList>
            <person name="Delgado-Sanchez P."/>
            <person name="Jimenez-Bremont J.F."/>
            <person name="Guerrero-Gonzalez Mde L."/>
            <person name="Flores J."/>
        </authorList>
    </citation>
    <scope>NUCLEOTIDE SEQUENCE</scope>
    <source>
        <tissue evidence="5">Cladode</tissue>
    </source>
</reference>
<feature type="region of interest" description="SAW" evidence="3">
    <location>
        <begin position="458"/>
        <end position="536"/>
    </location>
</feature>
<evidence type="ECO:0000256" key="1">
    <source>
        <dbReference type="ARBA" id="ARBA00023015"/>
    </source>
</evidence>
<feature type="region of interest" description="PFYRE" evidence="3">
    <location>
        <begin position="364"/>
        <end position="455"/>
    </location>
</feature>
<dbReference type="Pfam" id="PF03514">
    <property type="entry name" value="GRAS"/>
    <property type="match status" value="1"/>
</dbReference>
<feature type="region of interest" description="Leucine repeat II (LRII)" evidence="3">
    <location>
        <begin position="323"/>
        <end position="355"/>
    </location>
</feature>
<dbReference type="InterPro" id="IPR005202">
    <property type="entry name" value="TF_GRAS"/>
</dbReference>
<comment type="similarity">
    <text evidence="3">Belongs to the GRAS family.</text>
</comment>
<name>A0A7C9E673_OPUST</name>
<dbReference type="PANTHER" id="PTHR31636">
    <property type="entry name" value="OSJNBA0084A10.13 PROTEIN-RELATED"/>
    <property type="match status" value="1"/>
</dbReference>
<feature type="short sequence motif" description="VHIID" evidence="3">
    <location>
        <begin position="275"/>
        <end position="279"/>
    </location>
</feature>
<sequence>MAYICIDDENLMTIPRQRQELQAHHPTQFIGPNSPFNVAEPFMDEAESDFLLSHLDHHSTGFRFVDFSGPEFDSDEWVDSLIGGDMVEENEACAFQSQYDVSHGVSFYGNVPFDTCPSGSVSPPSAVDSESQKTVTTEVQAEPPPPYSGPPLKENDTVWPSSEQPEPSWPPVMAALLESARLAESDPERAVESLSRLRDSASQRGDPTQRVAFYFSEALYNRLSLSSTEYYPGTTSLEELVCSYKALNDACPYPKFAHLTANQAILEAMVGERELHIVDFGIVQGVQWAGLLQALATRPEGKPDIIRVSGIPAPGLGKSSLLATGNRLRAFANVLELNLEFDPIITPIHELTGSSFRVEPNEAVAVNFMLQLHNLLDETPFAIEATLKLAKSLKPRIVTLGEYEASLNQVGHLTRFKTAVKYYSAVFESLEPNLARDSPERAQIERLIMGRKIMGFVGPEERVAGRVRFECKEKWKLMMESAGFEPVALSQYAISQAKILLWNCNYSSRYKLVESPPEFLSLAWNDVPLLTISAWH</sequence>
<dbReference type="EMBL" id="GISG01184763">
    <property type="protein sequence ID" value="MBA4654767.1"/>
    <property type="molecule type" value="Transcribed_RNA"/>
</dbReference>
<feature type="compositionally biased region" description="Polar residues" evidence="4">
    <location>
        <begin position="118"/>
        <end position="139"/>
    </location>
</feature>
<feature type="region of interest" description="Disordered" evidence="4">
    <location>
        <begin position="118"/>
        <end position="169"/>
    </location>
</feature>
<protein>
    <submittedName>
        <fullName evidence="5">Uncharacterized protein</fullName>
    </submittedName>
</protein>
<proteinExistence type="inferred from homology"/>
<evidence type="ECO:0000256" key="4">
    <source>
        <dbReference type="SAM" id="MobiDB-lite"/>
    </source>
</evidence>
<evidence type="ECO:0000313" key="5">
    <source>
        <dbReference type="EMBL" id="MBA4654768.1"/>
    </source>
</evidence>
<evidence type="ECO:0000256" key="3">
    <source>
        <dbReference type="PROSITE-ProRule" id="PRU01191"/>
    </source>
</evidence>
<dbReference type="AlphaFoldDB" id="A0A7C9E673"/>
<feature type="short sequence motif" description="LXXLL motif" evidence="3">
    <location>
        <begin position="372"/>
        <end position="376"/>
    </location>
</feature>
<dbReference type="PROSITE" id="PS50985">
    <property type="entry name" value="GRAS"/>
    <property type="match status" value="1"/>
</dbReference>